<reference evidence="2" key="1">
    <citation type="submission" date="2021-02" db="EMBL/GenBank/DDBJ databases">
        <authorList>
            <person name="Dougan E. K."/>
            <person name="Rhodes N."/>
            <person name="Thang M."/>
            <person name="Chan C."/>
        </authorList>
    </citation>
    <scope>NUCLEOTIDE SEQUENCE</scope>
</reference>
<dbReference type="Pfam" id="PF01612">
    <property type="entry name" value="DNA_pol_A_exo1"/>
    <property type="match status" value="1"/>
</dbReference>
<dbReference type="EMBL" id="CAJNNW010029270">
    <property type="protein sequence ID" value="CAE8699660.1"/>
    <property type="molecule type" value="Genomic_DNA"/>
</dbReference>
<proteinExistence type="predicted"/>
<evidence type="ECO:0000259" key="1">
    <source>
        <dbReference type="Pfam" id="PF01612"/>
    </source>
</evidence>
<evidence type="ECO:0000313" key="2">
    <source>
        <dbReference type="EMBL" id="CAE8699660.1"/>
    </source>
</evidence>
<dbReference type="GO" id="GO:0008408">
    <property type="term" value="F:3'-5' exonuclease activity"/>
    <property type="evidence" value="ECO:0007669"/>
    <property type="project" value="InterPro"/>
</dbReference>
<protein>
    <recommendedName>
        <fullName evidence="1">3'-5' exonuclease domain-containing protein</fullName>
    </recommendedName>
</protein>
<comment type="caution">
    <text evidence="2">The sequence shown here is derived from an EMBL/GenBank/DDBJ whole genome shotgun (WGS) entry which is preliminary data.</text>
</comment>
<sequence>VCPEARLALLQLAIEEPQEAAILDEERGMLPACCWLVDVCVADTDEAFARELAATCQWLLLGEGGIVLLGFALSADLPKMRQLLPEAEAATESVAPRVIDLQAVAVKAGCGSNGQVPSLRAVVECWMPGLTLNKDEQCSDWTQRPLSASQLEYATLDAVVLLELKRRMLLEAES</sequence>
<organism evidence="2 3">
    <name type="scientific">Polarella glacialis</name>
    <name type="common">Dinoflagellate</name>
    <dbReference type="NCBI Taxonomy" id="89957"/>
    <lineage>
        <taxon>Eukaryota</taxon>
        <taxon>Sar</taxon>
        <taxon>Alveolata</taxon>
        <taxon>Dinophyceae</taxon>
        <taxon>Suessiales</taxon>
        <taxon>Suessiaceae</taxon>
        <taxon>Polarella</taxon>
    </lineage>
</organism>
<gene>
    <name evidence="2" type="ORF">PGLA2088_LOCUS31263</name>
</gene>
<accession>A0A813KE99</accession>
<dbReference type="Proteomes" id="UP000626109">
    <property type="component" value="Unassembled WGS sequence"/>
</dbReference>
<feature type="domain" description="3'-5' exonuclease" evidence="1">
    <location>
        <begin position="61"/>
        <end position="171"/>
    </location>
</feature>
<name>A0A813KE99_POLGL</name>
<dbReference type="AlphaFoldDB" id="A0A813KE99"/>
<dbReference type="InterPro" id="IPR052408">
    <property type="entry name" value="Exonuclease_MUT-7-like"/>
</dbReference>
<dbReference type="PANTHER" id="PTHR47765">
    <property type="entry name" value="3'-5' EXONUCLEASE DOMAIN-CONTAINING PROTEIN"/>
    <property type="match status" value="1"/>
</dbReference>
<dbReference type="GO" id="GO:0003676">
    <property type="term" value="F:nucleic acid binding"/>
    <property type="evidence" value="ECO:0007669"/>
    <property type="project" value="InterPro"/>
</dbReference>
<dbReference type="InterPro" id="IPR012337">
    <property type="entry name" value="RNaseH-like_sf"/>
</dbReference>
<feature type="non-terminal residue" evidence="2">
    <location>
        <position position="1"/>
    </location>
</feature>
<dbReference type="SUPFAM" id="SSF53098">
    <property type="entry name" value="Ribonuclease H-like"/>
    <property type="match status" value="1"/>
</dbReference>
<dbReference type="PANTHER" id="PTHR47765:SF2">
    <property type="entry name" value="EXONUCLEASE MUT-7 HOMOLOG"/>
    <property type="match status" value="1"/>
</dbReference>
<evidence type="ECO:0000313" key="3">
    <source>
        <dbReference type="Proteomes" id="UP000626109"/>
    </source>
</evidence>
<dbReference type="InterPro" id="IPR036397">
    <property type="entry name" value="RNaseH_sf"/>
</dbReference>
<dbReference type="GO" id="GO:0006139">
    <property type="term" value="P:nucleobase-containing compound metabolic process"/>
    <property type="evidence" value="ECO:0007669"/>
    <property type="project" value="InterPro"/>
</dbReference>
<dbReference type="InterPro" id="IPR002562">
    <property type="entry name" value="3'-5'_exonuclease_dom"/>
</dbReference>
<dbReference type="Gene3D" id="3.30.420.10">
    <property type="entry name" value="Ribonuclease H-like superfamily/Ribonuclease H"/>
    <property type="match status" value="1"/>
</dbReference>